<organism evidence="3 6">
    <name type="scientific">Ustilaginoidea virens</name>
    <name type="common">Rice false smut fungus</name>
    <name type="synonym">Villosiclava virens</name>
    <dbReference type="NCBI Taxonomy" id="1159556"/>
    <lineage>
        <taxon>Eukaryota</taxon>
        <taxon>Fungi</taxon>
        <taxon>Dikarya</taxon>
        <taxon>Ascomycota</taxon>
        <taxon>Pezizomycotina</taxon>
        <taxon>Sordariomycetes</taxon>
        <taxon>Hypocreomycetidae</taxon>
        <taxon>Hypocreales</taxon>
        <taxon>Clavicipitaceae</taxon>
        <taxon>Ustilaginoidea</taxon>
    </lineage>
</organism>
<evidence type="ECO:0000313" key="4">
    <source>
        <dbReference type="EMBL" id="QUC20211.1"/>
    </source>
</evidence>
<dbReference type="HOGENOM" id="CLU_038857_1_0_1"/>
<feature type="transmembrane region" description="Helical" evidence="2">
    <location>
        <begin position="27"/>
        <end position="50"/>
    </location>
</feature>
<dbReference type="OrthoDB" id="2896006at2759"/>
<keyword evidence="2" id="KW-0812">Transmembrane</keyword>
<dbReference type="KEGG" id="uvi:66065230"/>
<keyword evidence="2" id="KW-0472">Membrane</keyword>
<reference evidence="6" key="2">
    <citation type="journal article" date="2016" name="Genome Announc.">
        <title>Genome sequence of Ustilaginoidea virens IPU010, a rice pathogenic fungus causing false smut.</title>
        <authorList>
            <person name="Kumagai T."/>
            <person name="Ishii T."/>
            <person name="Terai G."/>
            <person name="Umemura M."/>
            <person name="Machida M."/>
            <person name="Asai K."/>
        </authorList>
    </citation>
    <scope>NUCLEOTIDE SEQUENCE [LARGE SCALE GENOMIC DNA]</scope>
    <source>
        <strain evidence="6">IPU010</strain>
    </source>
</reference>
<gene>
    <name evidence="4" type="ORF">UV8b_04452</name>
    <name evidence="3" type="ORF">UVI_02055830</name>
</gene>
<keyword evidence="2" id="KW-1133">Transmembrane helix</keyword>
<name>A0A063BW43_USTVR</name>
<reference evidence="4" key="3">
    <citation type="submission" date="2020-03" db="EMBL/GenBank/DDBJ databases">
        <title>A mixture of massive structural variations and highly conserved coding sequences in Ustilaginoidea virens genome.</title>
        <authorList>
            <person name="Zhang K."/>
            <person name="Zhao Z."/>
            <person name="Zhang Z."/>
            <person name="Li Y."/>
            <person name="Hsiang T."/>
            <person name="Sun W."/>
        </authorList>
    </citation>
    <scope>NUCLEOTIDE SEQUENCE</scope>
    <source>
        <strain evidence="4">UV-8b</strain>
    </source>
</reference>
<dbReference type="STRING" id="1159556.A0A063BW43"/>
<evidence type="ECO:0000313" key="3">
    <source>
        <dbReference type="EMBL" id="GAO16004.1"/>
    </source>
</evidence>
<dbReference type="AlphaFoldDB" id="A0A063BW43"/>
<dbReference type="Proteomes" id="UP000054053">
    <property type="component" value="Unassembled WGS sequence"/>
</dbReference>
<feature type="region of interest" description="Disordered" evidence="1">
    <location>
        <begin position="71"/>
        <end position="96"/>
    </location>
</feature>
<evidence type="ECO:0000313" key="5">
    <source>
        <dbReference type="Proteomes" id="UP000027002"/>
    </source>
</evidence>
<accession>A0A063BW43</accession>
<evidence type="ECO:0000313" key="6">
    <source>
        <dbReference type="Proteomes" id="UP000054053"/>
    </source>
</evidence>
<feature type="transmembrane region" description="Helical" evidence="2">
    <location>
        <begin position="322"/>
        <end position="346"/>
    </location>
</feature>
<feature type="transmembrane region" description="Helical" evidence="2">
    <location>
        <begin position="239"/>
        <end position="265"/>
    </location>
</feature>
<proteinExistence type="predicted"/>
<feature type="transmembrane region" description="Helical" evidence="2">
    <location>
        <begin position="191"/>
        <end position="219"/>
    </location>
</feature>
<dbReference type="RefSeq" id="XP_042997884.1">
    <property type="nucleotide sequence ID" value="XM_043141950.1"/>
</dbReference>
<dbReference type="EMBL" id="BBTG02000046">
    <property type="protein sequence ID" value="GAO16004.1"/>
    <property type="molecule type" value="Genomic_DNA"/>
</dbReference>
<dbReference type="GeneID" id="66065230"/>
<sequence>MHFSLKRGLDGGGGGGHDIRGYELPPWTVLLVLANLLLLVPLMLIFEYTLKLIYPVFAMIEDENPPAYEPLSLSDPSAGAAERGPVTRGGGQPPRTVTSSFRAINRLLLANGGVSANFRGFFCFLAQVLLTSVLVGVFTGALGGLFVPVATLLAALALVQLSTAWVHVVISEPSPLPFWARLPPFRRTFDATWQAVTIFWFASHVARFIPLALALAMGLRLPRSGFGEPMDVDALGAGFFVKTLVLAVVTIACSVFVTVPAYVVLVRVQASLLPVDQSTIIPFDRSFQAKVEPEVVGGKGYATVMDAWTTYSKTAWRRLITLYLKMFAITMTALVVFTALLVPQIIFVAKHSKEVL</sequence>
<dbReference type="Proteomes" id="UP000027002">
    <property type="component" value="Chromosome 3"/>
</dbReference>
<protein>
    <submittedName>
        <fullName evidence="3">Uncharacterized protein</fullName>
    </submittedName>
</protein>
<evidence type="ECO:0000256" key="1">
    <source>
        <dbReference type="SAM" id="MobiDB-lite"/>
    </source>
</evidence>
<reference evidence="3" key="1">
    <citation type="journal article" date="2016" name="Genome Announc.">
        <title>Genome Sequence of Ustilaginoidea virens IPU010, a Rice Pathogenic Fungus Causing False Smut.</title>
        <authorList>
            <person name="Kumagai T."/>
            <person name="Ishii T."/>
            <person name="Terai G."/>
            <person name="Umemura M."/>
            <person name="Machida M."/>
            <person name="Asai K."/>
        </authorList>
    </citation>
    <scope>NUCLEOTIDE SEQUENCE [LARGE SCALE GENOMIC DNA]</scope>
    <source>
        <strain evidence="3">IPU010</strain>
    </source>
</reference>
<dbReference type="EMBL" id="CP072755">
    <property type="protein sequence ID" value="QUC20211.1"/>
    <property type="molecule type" value="Genomic_DNA"/>
</dbReference>
<keyword evidence="5" id="KW-1185">Reference proteome</keyword>
<evidence type="ECO:0000256" key="2">
    <source>
        <dbReference type="SAM" id="Phobius"/>
    </source>
</evidence>